<protein>
    <recommendedName>
        <fullName evidence="2">Nonsense-mediated mRNA decay factor</fullName>
    </recommendedName>
</protein>
<dbReference type="GO" id="GO:0000184">
    <property type="term" value="P:nuclear-transcribed mRNA catabolic process, nonsense-mediated decay"/>
    <property type="evidence" value="ECO:0007669"/>
    <property type="project" value="UniProtKB-KW"/>
</dbReference>
<dbReference type="AlphaFoldDB" id="A0A4W6C923"/>
<feature type="compositionally biased region" description="Gly residues" evidence="4">
    <location>
        <begin position="723"/>
        <end position="735"/>
    </location>
</feature>
<dbReference type="Gene3D" id="1.25.40.10">
    <property type="entry name" value="Tetratricopeptide repeat domain"/>
    <property type="match status" value="1"/>
</dbReference>
<feature type="region of interest" description="Disordered" evidence="4">
    <location>
        <begin position="887"/>
        <end position="957"/>
    </location>
</feature>
<keyword evidence="1 2" id="KW-0866">Nonsense-mediated mRNA decay</keyword>
<feature type="domain" description="DNA/RNA-binding" evidence="6">
    <location>
        <begin position="165"/>
        <end position="424"/>
    </location>
</feature>
<evidence type="ECO:0000256" key="4">
    <source>
        <dbReference type="SAM" id="MobiDB-lite"/>
    </source>
</evidence>
<dbReference type="GO" id="GO:0005697">
    <property type="term" value="C:telomerase holoenzyme complex"/>
    <property type="evidence" value="ECO:0007669"/>
    <property type="project" value="TreeGrafter"/>
</dbReference>
<reference evidence="9" key="1">
    <citation type="submission" date="2015-09" db="EMBL/GenBank/DDBJ databases">
        <authorList>
            <person name="Sai Rama Sridatta P."/>
        </authorList>
    </citation>
    <scope>NUCLEOTIDE SEQUENCE [LARGE SCALE GENOMIC DNA]</scope>
</reference>
<dbReference type="Pfam" id="PF10374">
    <property type="entry name" value="EST1"/>
    <property type="match status" value="1"/>
</dbReference>
<dbReference type="Ensembl" id="ENSLCAT00010010309.1">
    <property type="protein sequence ID" value="ENSLCAP00010010083.1"/>
    <property type="gene ID" value="ENSLCAG00010004549.1"/>
</dbReference>
<dbReference type="PANTHER" id="PTHR15696:SF5">
    <property type="entry name" value="NONSENSE-MEDIATED MRNA DECAY FACTOR SMG7"/>
    <property type="match status" value="1"/>
</dbReference>
<evidence type="ECO:0000256" key="5">
    <source>
        <dbReference type="SAM" id="SignalP"/>
    </source>
</evidence>
<proteinExistence type="predicted"/>
<feature type="compositionally biased region" description="Polar residues" evidence="4">
    <location>
        <begin position="808"/>
        <end position="820"/>
    </location>
</feature>
<organism evidence="8 9">
    <name type="scientific">Lates calcarifer</name>
    <name type="common">Barramundi</name>
    <name type="synonym">Holocentrus calcarifer</name>
    <dbReference type="NCBI Taxonomy" id="8187"/>
    <lineage>
        <taxon>Eukaryota</taxon>
        <taxon>Metazoa</taxon>
        <taxon>Chordata</taxon>
        <taxon>Craniata</taxon>
        <taxon>Vertebrata</taxon>
        <taxon>Euteleostomi</taxon>
        <taxon>Actinopterygii</taxon>
        <taxon>Neopterygii</taxon>
        <taxon>Teleostei</taxon>
        <taxon>Neoteleostei</taxon>
        <taxon>Acanthomorphata</taxon>
        <taxon>Carangaria</taxon>
        <taxon>Carangaria incertae sedis</taxon>
        <taxon>Centropomidae</taxon>
        <taxon>Lates</taxon>
    </lineage>
</organism>
<dbReference type="InterPro" id="IPR011990">
    <property type="entry name" value="TPR-like_helical_dom_sf"/>
</dbReference>
<name>A0A4W6C923_LATCA</name>
<evidence type="ECO:0000256" key="1">
    <source>
        <dbReference type="ARBA" id="ARBA00023161"/>
    </source>
</evidence>
<dbReference type="GO" id="GO:0042162">
    <property type="term" value="F:telomeric DNA binding"/>
    <property type="evidence" value="ECO:0007669"/>
    <property type="project" value="TreeGrafter"/>
</dbReference>
<feature type="compositionally biased region" description="Basic and acidic residues" evidence="4">
    <location>
        <begin position="582"/>
        <end position="604"/>
    </location>
</feature>
<evidence type="ECO:0000313" key="8">
    <source>
        <dbReference type="Ensembl" id="ENSLCAP00010010083.1"/>
    </source>
</evidence>
<feature type="compositionally biased region" description="Pro residues" evidence="4">
    <location>
        <begin position="647"/>
        <end position="659"/>
    </location>
</feature>
<keyword evidence="2" id="KW-0539">Nucleus</keyword>
<reference evidence="8" key="2">
    <citation type="submission" date="2025-08" db="UniProtKB">
        <authorList>
            <consortium name="Ensembl"/>
        </authorList>
    </citation>
    <scope>IDENTIFICATION</scope>
</reference>
<feature type="compositionally biased region" description="Polar residues" evidence="4">
    <location>
        <begin position="627"/>
        <end position="639"/>
    </location>
</feature>
<evidence type="ECO:0000256" key="2">
    <source>
        <dbReference type="RuleBase" id="RU369098"/>
    </source>
</evidence>
<evidence type="ECO:0000259" key="6">
    <source>
        <dbReference type="Pfam" id="PF10373"/>
    </source>
</evidence>
<keyword evidence="9" id="KW-1185">Reference proteome</keyword>
<feature type="signal peptide" evidence="5">
    <location>
        <begin position="1"/>
        <end position="16"/>
    </location>
</feature>
<evidence type="ECO:0000259" key="7">
    <source>
        <dbReference type="Pfam" id="PF10374"/>
    </source>
</evidence>
<feature type="coiled-coil region" evidence="3">
    <location>
        <begin position="256"/>
        <end position="287"/>
    </location>
</feature>
<evidence type="ECO:0000256" key="3">
    <source>
        <dbReference type="SAM" id="Coils"/>
    </source>
</evidence>
<dbReference type="PANTHER" id="PTHR15696">
    <property type="entry name" value="SMG-7 SUPPRESSOR WITH MORPHOLOGICAL EFFECT ON GENITALIA PROTEIN 7"/>
    <property type="match status" value="1"/>
</dbReference>
<sequence>MIRSVLHLVLLRPVDSKLGAAEVWTSRQALQDLYQKMLVTDLEYALDKKVEQDLWNHAFKNQITTLQSQAKNRANPNRSEVQANLSLFLEAASGFYTQLLQELCTVFNVDLPCRVKSSQLGIISNKQSSTSAIVTPQPSSCSYICQHCLVHLGDIARYRNQTSQAESYYRHAAQLVPSNGQPYNQLAILASSKGDHLTTIFYYCRSIAVKFPFPAASTNLQKALSKALESRDEVKTKWSVSDFIKAFIKFHGHVYLSKSLDKLDGLREKLEEQFQRLILQKAFSSQQLVHITVINLFELHHLRDLTTDGSEQSYSSEQQISWFQLLGLFMSFLGVMCSRVLLNKNRGEEIMGECPLPAIKVSLDWLKLRPSVFLEAAVDKRQYIWPWLVSILNSFQPKEDDVSCSSVTPLPEEFELQGFLALRPALRSLDFTKGHQGILVDRDGLPVHTRHQRLISLGKWVADNQPGLIQCRVSEDGLLVFITDIPEEAIEEPQEKEAPVLQESSNGEQMPNDGGNSGLKSVLSAGKTQSSWPDSSDRPVVTFKENIKPREQSREPTRNHHQKDGGKERRDFTKGNGAAGKGELKRDGKRKSEMKKVGHEKSTDAGKQVKGQTELRKTPVSEAKKTPVTQTQTTCSSQFIPIHHPGAFPPLPSRPGFPPSAYVIPPPVAFPGLQVNPGFTFSTGVSVPGPFLQPTVHTQAGTQVQAGKQSHIPYSQQRPSGPGPGQGPGSSGQGPGPMNQGPSQGQQPQAQTPSQSCNVCLSSCVQEYNQNSIFSQAYGKNLPPSSKPDAPMVHQEPSLYSLFEGTPWSPSLPASSDHSTPASQSPHSSNPSSLPSSPPTHNHGAMPFSNFGPIGTPDSRDRRVVDRWKAEKTGAVSGFGLDYLPAAASSAASDTSWHQTGPTGGSWTNQESPMEESSSTSIWSSSMMQPGPSALEQLLLQQKQKQQRGHGAMNPPH</sequence>
<feature type="compositionally biased region" description="Low complexity" evidence="4">
    <location>
        <begin position="821"/>
        <end position="835"/>
    </location>
</feature>
<reference evidence="8" key="3">
    <citation type="submission" date="2025-09" db="UniProtKB">
        <authorList>
            <consortium name="Ensembl"/>
        </authorList>
    </citation>
    <scope>IDENTIFICATION</scope>
</reference>
<feature type="chain" id="PRO_5021246004" description="Nonsense-mediated mRNA decay factor" evidence="5">
    <location>
        <begin position="17"/>
        <end position="957"/>
    </location>
</feature>
<evidence type="ECO:0000313" key="9">
    <source>
        <dbReference type="Proteomes" id="UP000314980"/>
    </source>
</evidence>
<feature type="compositionally biased region" description="Polar residues" evidence="4">
    <location>
        <begin position="894"/>
        <end position="910"/>
    </location>
</feature>
<feature type="compositionally biased region" description="Basic and acidic residues" evidence="4">
    <location>
        <begin position="858"/>
        <end position="867"/>
    </location>
</feature>
<dbReference type="GeneTree" id="ENSGT00940000158333"/>
<gene>
    <name evidence="8" type="primary">SMG7</name>
    <name evidence="8" type="synonym">smg7</name>
</gene>
<feature type="region of interest" description="Disordered" evidence="4">
    <location>
        <begin position="700"/>
        <end position="756"/>
    </location>
</feature>
<dbReference type="GO" id="GO:0070034">
    <property type="term" value="F:telomerase RNA binding"/>
    <property type="evidence" value="ECO:0007669"/>
    <property type="project" value="TreeGrafter"/>
</dbReference>
<comment type="subcellular location">
    <subcellularLocation>
        <location evidence="2">Nucleus</location>
    </subcellularLocation>
</comment>
<dbReference type="Proteomes" id="UP000314980">
    <property type="component" value="Unassembled WGS sequence"/>
</dbReference>
<dbReference type="InterPro" id="IPR019458">
    <property type="entry name" value="Est1-like_N"/>
</dbReference>
<feature type="region of interest" description="Disordered" evidence="4">
    <location>
        <begin position="776"/>
        <end position="867"/>
    </location>
</feature>
<feature type="region of interest" description="Disordered" evidence="4">
    <location>
        <begin position="489"/>
        <end position="659"/>
    </location>
</feature>
<accession>A0A4W6C923</accession>
<feature type="compositionally biased region" description="Low complexity" evidence="4">
    <location>
        <begin position="911"/>
        <end position="928"/>
    </location>
</feature>
<dbReference type="InterPro" id="IPR045153">
    <property type="entry name" value="Est1/Ebs1-like"/>
</dbReference>
<comment type="function">
    <text evidence="2">Plays a role in nonsense-mediated mRNA decay.</text>
</comment>
<keyword evidence="5" id="KW-0732">Signal</keyword>
<dbReference type="SUPFAM" id="SSF48452">
    <property type="entry name" value="TPR-like"/>
    <property type="match status" value="1"/>
</dbReference>
<feature type="compositionally biased region" description="Basic and acidic residues" evidence="4">
    <location>
        <begin position="545"/>
        <end position="573"/>
    </location>
</feature>
<feature type="compositionally biased region" description="Low complexity" evidence="4">
    <location>
        <begin position="736"/>
        <end position="756"/>
    </location>
</feature>
<keyword evidence="3" id="KW-0175">Coiled coil</keyword>
<dbReference type="Pfam" id="PF10373">
    <property type="entry name" value="EST1_DNA_bind"/>
    <property type="match status" value="1"/>
</dbReference>
<feature type="domain" description="Telomerase activating protein Est1-like N-terminal" evidence="7">
    <location>
        <begin position="49"/>
        <end position="162"/>
    </location>
</feature>
<feature type="compositionally biased region" description="Basic and acidic residues" evidence="4">
    <location>
        <begin position="613"/>
        <end position="625"/>
    </location>
</feature>
<dbReference type="InterPro" id="IPR018834">
    <property type="entry name" value="DNA/RNA-bd_Est1-type"/>
</dbReference>